<proteinExistence type="inferred from homology"/>
<dbReference type="GO" id="GO:0016020">
    <property type="term" value="C:membrane"/>
    <property type="evidence" value="ECO:0000318"/>
    <property type="project" value="GO_Central"/>
</dbReference>
<keyword evidence="11" id="KW-1185">Reference proteome</keyword>
<gene>
    <name evidence="10" type="ORF">KFL_000360160</name>
</gene>
<dbReference type="GO" id="GO:0022857">
    <property type="term" value="F:transmembrane transporter activity"/>
    <property type="evidence" value="ECO:0000318"/>
    <property type="project" value="GO_Central"/>
</dbReference>
<feature type="region of interest" description="Disordered" evidence="7">
    <location>
        <begin position="1"/>
        <end position="23"/>
    </location>
</feature>
<evidence type="ECO:0000313" key="10">
    <source>
        <dbReference type="EMBL" id="GAQ79700.1"/>
    </source>
</evidence>
<feature type="transmembrane region" description="Helical" evidence="8">
    <location>
        <begin position="207"/>
        <end position="229"/>
    </location>
</feature>
<dbReference type="GO" id="GO:0055085">
    <property type="term" value="P:transmembrane transport"/>
    <property type="evidence" value="ECO:0000318"/>
    <property type="project" value="GO_Central"/>
</dbReference>
<feature type="region of interest" description="Disordered" evidence="7">
    <location>
        <begin position="711"/>
        <end position="739"/>
    </location>
</feature>
<dbReference type="OMA" id="VSECCPK"/>
<organism evidence="10 11">
    <name type="scientific">Klebsormidium nitens</name>
    <name type="common">Green alga</name>
    <name type="synonym">Ulothrix nitens</name>
    <dbReference type="NCBI Taxonomy" id="105231"/>
    <lineage>
        <taxon>Eukaryota</taxon>
        <taxon>Viridiplantae</taxon>
        <taxon>Streptophyta</taxon>
        <taxon>Klebsormidiophyceae</taxon>
        <taxon>Klebsormidiales</taxon>
        <taxon>Klebsormidiaceae</taxon>
        <taxon>Klebsormidium</taxon>
    </lineage>
</organism>
<dbReference type="InterPro" id="IPR036259">
    <property type="entry name" value="MFS_trans_sf"/>
</dbReference>
<dbReference type="InterPro" id="IPR005829">
    <property type="entry name" value="Sugar_transporter_CS"/>
</dbReference>
<comment type="similarity">
    <text evidence="2">Belongs to the major facilitator superfamily. Sugar transporter (TC 2.A.1.1) family.</text>
</comment>
<feature type="compositionally biased region" description="Basic and acidic residues" evidence="7">
    <location>
        <begin position="308"/>
        <end position="359"/>
    </location>
</feature>
<dbReference type="EMBL" id="DF236985">
    <property type="protein sequence ID" value="GAQ79700.1"/>
    <property type="molecule type" value="Genomic_DNA"/>
</dbReference>
<evidence type="ECO:0000313" key="11">
    <source>
        <dbReference type="Proteomes" id="UP000054558"/>
    </source>
</evidence>
<keyword evidence="5 8" id="KW-1133">Transmembrane helix</keyword>
<dbReference type="InterPro" id="IPR005828">
    <property type="entry name" value="MFS_sugar_transport-like"/>
</dbReference>
<dbReference type="OrthoDB" id="6339427at2759"/>
<dbReference type="InterPro" id="IPR050814">
    <property type="entry name" value="Myo-inositol_Transporter"/>
</dbReference>
<dbReference type="Proteomes" id="UP000054558">
    <property type="component" value="Unassembled WGS sequence"/>
</dbReference>
<evidence type="ECO:0000256" key="3">
    <source>
        <dbReference type="ARBA" id="ARBA00022448"/>
    </source>
</evidence>
<feature type="transmembrane region" description="Helical" evidence="8">
    <location>
        <begin position="452"/>
        <end position="475"/>
    </location>
</feature>
<feature type="transmembrane region" description="Helical" evidence="8">
    <location>
        <begin position="120"/>
        <end position="138"/>
    </location>
</feature>
<evidence type="ECO:0000256" key="5">
    <source>
        <dbReference type="ARBA" id="ARBA00022989"/>
    </source>
</evidence>
<accession>A0A1Y1HM55</accession>
<name>A0A1Y1HM55_KLENI</name>
<dbReference type="PROSITE" id="PS00217">
    <property type="entry name" value="SUGAR_TRANSPORT_2"/>
    <property type="match status" value="1"/>
</dbReference>
<evidence type="ECO:0000259" key="9">
    <source>
        <dbReference type="PROSITE" id="PS50850"/>
    </source>
</evidence>
<keyword evidence="10" id="KW-0762">Sugar transport</keyword>
<evidence type="ECO:0000256" key="2">
    <source>
        <dbReference type="ARBA" id="ARBA00010992"/>
    </source>
</evidence>
<reference evidence="10 11" key="1">
    <citation type="journal article" date="2014" name="Nat. Commun.">
        <title>Klebsormidium flaccidum genome reveals primary factors for plant terrestrial adaptation.</title>
        <authorList>
            <person name="Hori K."/>
            <person name="Maruyama F."/>
            <person name="Fujisawa T."/>
            <person name="Togashi T."/>
            <person name="Yamamoto N."/>
            <person name="Seo M."/>
            <person name="Sato S."/>
            <person name="Yamada T."/>
            <person name="Mori H."/>
            <person name="Tajima N."/>
            <person name="Moriyama T."/>
            <person name="Ikeuchi M."/>
            <person name="Watanabe M."/>
            <person name="Wada H."/>
            <person name="Kobayashi K."/>
            <person name="Saito M."/>
            <person name="Masuda T."/>
            <person name="Sasaki-Sekimoto Y."/>
            <person name="Mashiguchi K."/>
            <person name="Awai K."/>
            <person name="Shimojima M."/>
            <person name="Masuda S."/>
            <person name="Iwai M."/>
            <person name="Nobusawa T."/>
            <person name="Narise T."/>
            <person name="Kondo S."/>
            <person name="Saito H."/>
            <person name="Sato R."/>
            <person name="Murakawa M."/>
            <person name="Ihara Y."/>
            <person name="Oshima-Yamada Y."/>
            <person name="Ohtaka K."/>
            <person name="Satoh M."/>
            <person name="Sonobe K."/>
            <person name="Ishii M."/>
            <person name="Ohtani R."/>
            <person name="Kanamori-Sato M."/>
            <person name="Honoki R."/>
            <person name="Miyazaki D."/>
            <person name="Mochizuki H."/>
            <person name="Umetsu J."/>
            <person name="Higashi K."/>
            <person name="Shibata D."/>
            <person name="Kamiya Y."/>
            <person name="Sato N."/>
            <person name="Nakamura Y."/>
            <person name="Tabata S."/>
            <person name="Ida S."/>
            <person name="Kurokawa K."/>
            <person name="Ohta H."/>
        </authorList>
    </citation>
    <scope>NUCLEOTIDE SEQUENCE [LARGE SCALE GENOMIC DNA]</scope>
    <source>
        <strain evidence="10 11">NIES-2285</strain>
    </source>
</reference>
<dbReference type="PANTHER" id="PTHR48020:SF49">
    <property type="entry name" value="SUGAR TRANSPORTER"/>
    <property type="match status" value="1"/>
</dbReference>
<feature type="transmembrane region" description="Helical" evidence="8">
    <location>
        <begin position="632"/>
        <end position="656"/>
    </location>
</feature>
<feature type="transmembrane region" description="Helical" evidence="8">
    <location>
        <begin position="144"/>
        <end position="164"/>
    </location>
</feature>
<dbReference type="PANTHER" id="PTHR48020">
    <property type="entry name" value="PROTON MYO-INOSITOL COTRANSPORTER"/>
    <property type="match status" value="1"/>
</dbReference>
<feature type="transmembrane region" description="Helical" evidence="8">
    <location>
        <begin position="91"/>
        <end position="108"/>
    </location>
</feature>
<feature type="transmembrane region" description="Helical" evidence="8">
    <location>
        <begin position="512"/>
        <end position="534"/>
    </location>
</feature>
<dbReference type="STRING" id="105231.A0A1Y1HM55"/>
<dbReference type="AlphaFoldDB" id="A0A1Y1HM55"/>
<feature type="compositionally biased region" description="Basic and acidic residues" evidence="7">
    <location>
        <begin position="727"/>
        <end position="738"/>
    </location>
</feature>
<evidence type="ECO:0000256" key="8">
    <source>
        <dbReference type="SAM" id="Phobius"/>
    </source>
</evidence>
<feature type="region of interest" description="Disordered" evidence="7">
    <location>
        <begin position="278"/>
        <end position="396"/>
    </location>
</feature>
<dbReference type="InterPro" id="IPR003663">
    <property type="entry name" value="Sugar/inositol_transpt"/>
</dbReference>
<sequence length="781" mass="82067">MKPSSDQQTSQVNDEIMENGSSAAQLQTSGDELQLLDSVEKKKPGLNSYVLACALLASLSSALLGYDIGVMSGAVLFVEEEMKIKTFQKELLVGSLNLVSLLGGAFAGRLSDYIGRKGGMATAAALFLVGALSMAAAPTYGILLVGRLITGLGVGAALLIAPLYTAELAPTGVRGALVSLTEVFINVGILLGYIASYALSGLPASSAWRWMVGLGAVPAFFLGAGALFMPESPRWLVMRGRLPQALRVLLLTSSGDRDDADARLAEIVASVQGRGVGSEARLARKESGQQEEQSAAPLRATAARSRRGSADERNGKGRKGAESNERNGKEGKGAELEGERGAVRKQPELEQKKAEEIARLQRVGAQPAFSGKGSRATESGAGKNTRTHTGSPFMEPHEGTDALARGDLDAAEGLEELVTERGGGGSGVWRDLMLHPTPVVKRMLLIGLGSNFFQQATGVDAIVYYAPAVFALAGINTRAGVLASTIVVGAAKAGFVLVAVFLLDRGWGRRPLLLMSAVGCTVSLLTLAIGFMLLGGGMNDTHTAHAPSPGSAVPVGQDGTGFLRSLAPVLAVTATCAYMAFFSAGLGPVNWVLVSEIFPSRLRAQAMGLATVVNRTISGTVSLTFLSLAEAITAAGTFLLFALIGLASVAFFYYVVPETRGKSLEEIEKMLAQKDGPETEVANAPTEKQSWLSRLYQRITGMFARGYSEVGDAGQDDSVNGTDEDQTPVKKDTGDTRRINRLAAASEQAEARLSLRDKVKAIALRKENVGPSESSRMLDDL</sequence>
<dbReference type="Gene3D" id="1.20.1250.20">
    <property type="entry name" value="MFS general substrate transporter like domains"/>
    <property type="match status" value="2"/>
</dbReference>
<keyword evidence="6 8" id="KW-0472">Membrane</keyword>
<protein>
    <submittedName>
        <fullName evidence="10">Sugar transporter</fullName>
    </submittedName>
</protein>
<feature type="domain" description="Major facilitator superfamily (MFS) profile" evidence="9">
    <location>
        <begin position="53"/>
        <end position="660"/>
    </location>
</feature>
<feature type="transmembrane region" description="Helical" evidence="8">
    <location>
        <begin position="569"/>
        <end position="594"/>
    </location>
</feature>
<feature type="transmembrane region" description="Helical" evidence="8">
    <location>
        <begin position="176"/>
        <end position="195"/>
    </location>
</feature>
<dbReference type="PROSITE" id="PS50850">
    <property type="entry name" value="MFS"/>
    <property type="match status" value="1"/>
</dbReference>
<keyword evidence="4 8" id="KW-0812">Transmembrane</keyword>
<dbReference type="PROSITE" id="PS00216">
    <property type="entry name" value="SUGAR_TRANSPORT_1"/>
    <property type="match status" value="1"/>
</dbReference>
<dbReference type="SUPFAM" id="SSF103473">
    <property type="entry name" value="MFS general substrate transporter"/>
    <property type="match status" value="1"/>
</dbReference>
<keyword evidence="3" id="KW-0813">Transport</keyword>
<dbReference type="PRINTS" id="PR00171">
    <property type="entry name" value="SUGRTRNSPORT"/>
</dbReference>
<evidence type="ECO:0000256" key="7">
    <source>
        <dbReference type="SAM" id="MobiDB-lite"/>
    </source>
</evidence>
<dbReference type="Pfam" id="PF00083">
    <property type="entry name" value="Sugar_tr"/>
    <property type="match status" value="2"/>
</dbReference>
<feature type="transmembrane region" description="Helical" evidence="8">
    <location>
        <begin position="606"/>
        <end position="626"/>
    </location>
</feature>
<feature type="transmembrane region" description="Helical" evidence="8">
    <location>
        <begin position="481"/>
        <end position="503"/>
    </location>
</feature>
<evidence type="ECO:0000256" key="1">
    <source>
        <dbReference type="ARBA" id="ARBA00004141"/>
    </source>
</evidence>
<feature type="transmembrane region" description="Helical" evidence="8">
    <location>
        <begin position="49"/>
        <end position="71"/>
    </location>
</feature>
<dbReference type="InterPro" id="IPR020846">
    <property type="entry name" value="MFS_dom"/>
</dbReference>
<comment type="subcellular location">
    <subcellularLocation>
        <location evidence="1">Membrane</location>
        <topology evidence="1">Multi-pass membrane protein</topology>
    </subcellularLocation>
</comment>
<evidence type="ECO:0000256" key="4">
    <source>
        <dbReference type="ARBA" id="ARBA00022692"/>
    </source>
</evidence>
<evidence type="ECO:0000256" key="6">
    <source>
        <dbReference type="ARBA" id="ARBA00023136"/>
    </source>
</evidence>